<dbReference type="GO" id="GO:0043953">
    <property type="term" value="P:protein transport by the Tat complex"/>
    <property type="evidence" value="ECO:0007669"/>
    <property type="project" value="UniProtKB-UniRule"/>
</dbReference>
<dbReference type="eggNOG" id="COG0805">
    <property type="taxonomic scope" value="Bacteria"/>
</dbReference>
<dbReference type="GO" id="GO:0065002">
    <property type="term" value="P:intracellular protein transmembrane transport"/>
    <property type="evidence" value="ECO:0007669"/>
    <property type="project" value="TreeGrafter"/>
</dbReference>
<keyword evidence="4 5" id="KW-0472">Membrane</keyword>
<protein>
    <recommendedName>
        <fullName evidence="5">Sec-independent protein translocase protein TatC</fullName>
    </recommendedName>
</protein>
<evidence type="ECO:0000256" key="5">
    <source>
        <dbReference type="HAMAP-Rule" id="MF_00902"/>
    </source>
</evidence>
<dbReference type="EMBL" id="ADLE01000001">
    <property type="protein sequence ID" value="EJZ66205.1"/>
    <property type="molecule type" value="Genomic_DNA"/>
</dbReference>
<evidence type="ECO:0000313" key="7">
    <source>
        <dbReference type="Proteomes" id="UP000006044"/>
    </source>
</evidence>
<keyword evidence="5" id="KW-0813">Transport</keyword>
<accession>K0XQR9</accession>
<dbReference type="GO" id="GO:0033281">
    <property type="term" value="C:TAT protein transport complex"/>
    <property type="evidence" value="ECO:0007669"/>
    <property type="project" value="UniProtKB-UniRule"/>
</dbReference>
<dbReference type="HAMAP" id="MF_00902">
    <property type="entry name" value="TatC"/>
    <property type="match status" value="1"/>
</dbReference>
<keyword evidence="5" id="KW-0653">Protein transport</keyword>
<keyword evidence="5" id="KW-1003">Cell membrane</keyword>
<dbReference type="RefSeq" id="WP_008860879.1">
    <property type="nucleotide sequence ID" value="NZ_JH815203.1"/>
</dbReference>
<dbReference type="Pfam" id="PF00902">
    <property type="entry name" value="TatC"/>
    <property type="match status" value="1"/>
</dbReference>
<keyword evidence="2 5" id="KW-0812">Transmembrane</keyword>
<name>K0XQR9_9BACT</name>
<evidence type="ECO:0000313" key="6">
    <source>
        <dbReference type="EMBL" id="EJZ66205.1"/>
    </source>
</evidence>
<comment type="caution">
    <text evidence="6">The sequence shown here is derived from an EMBL/GenBank/DDBJ whole genome shotgun (WGS) entry which is preliminary data.</text>
</comment>
<dbReference type="NCBIfam" id="TIGR00945">
    <property type="entry name" value="tatC"/>
    <property type="match status" value="1"/>
</dbReference>
<dbReference type="STRING" id="742726.HMPREF9448_00380"/>
<evidence type="ECO:0000256" key="4">
    <source>
        <dbReference type="ARBA" id="ARBA00023136"/>
    </source>
</evidence>
<sequence>MDNELKEMSFWDHVDDLRRVILRSVGAIILLSVVFFTLMPRIFDSIILAPCHSDFILYRLLCDLSQHTSILPDFCNDHFEVKLINIQLASQFFIHMSTSMWIALLFAFPYVIYQLWTFVSPGLYAGEKRHARGAFLAGNIMFFIGIGVGYFLVFPLTLRFLAEYQVSEMIPNQISLDSYMSNFLTLNFIMGLVFELPLLCWLLSNMGLITRRFFKTYRRHAIVILLILAAFITPSSDPFTLSVVFVPLYALYELSAWVVKPASQKDDGNSEEDSNEILDEH</sequence>
<feature type="transmembrane region" description="Helical" evidence="5">
    <location>
        <begin position="92"/>
        <end position="113"/>
    </location>
</feature>
<evidence type="ECO:0000256" key="2">
    <source>
        <dbReference type="ARBA" id="ARBA00022692"/>
    </source>
</evidence>
<keyword evidence="7" id="KW-1185">Reference proteome</keyword>
<keyword evidence="3 5" id="KW-1133">Transmembrane helix</keyword>
<dbReference type="PRINTS" id="PR01840">
    <property type="entry name" value="TATCFAMILY"/>
</dbReference>
<feature type="transmembrane region" description="Helical" evidence="5">
    <location>
        <begin position="134"/>
        <end position="162"/>
    </location>
</feature>
<proteinExistence type="inferred from homology"/>
<dbReference type="InterPro" id="IPR002033">
    <property type="entry name" value="TatC"/>
</dbReference>
<dbReference type="Proteomes" id="UP000006044">
    <property type="component" value="Unassembled WGS sequence"/>
</dbReference>
<dbReference type="GO" id="GO:0009977">
    <property type="term" value="F:proton motive force dependent protein transmembrane transporter activity"/>
    <property type="evidence" value="ECO:0007669"/>
    <property type="project" value="TreeGrafter"/>
</dbReference>
<feature type="transmembrane region" description="Helical" evidence="5">
    <location>
        <begin position="216"/>
        <end position="233"/>
    </location>
</feature>
<feature type="transmembrane region" description="Helical" evidence="5">
    <location>
        <begin position="20"/>
        <end position="39"/>
    </location>
</feature>
<comment type="subcellular location">
    <subcellularLocation>
        <location evidence="5">Cell membrane</location>
        <topology evidence="5">Multi-pass membrane protein</topology>
    </subcellularLocation>
    <subcellularLocation>
        <location evidence="1">Membrane</location>
        <topology evidence="1">Multi-pass membrane protein</topology>
    </subcellularLocation>
</comment>
<evidence type="ECO:0000256" key="3">
    <source>
        <dbReference type="ARBA" id="ARBA00022989"/>
    </source>
</evidence>
<dbReference type="OrthoDB" id="9777044at2"/>
<dbReference type="GeneID" id="77847733"/>
<feature type="transmembrane region" description="Helical" evidence="5">
    <location>
        <begin position="182"/>
        <end position="204"/>
    </location>
</feature>
<comment type="subunit">
    <text evidence="5">Forms a complex with TatA.</text>
</comment>
<organism evidence="6 7">
    <name type="scientific">Barnesiella intestinihominis YIT 11860</name>
    <dbReference type="NCBI Taxonomy" id="742726"/>
    <lineage>
        <taxon>Bacteria</taxon>
        <taxon>Pseudomonadati</taxon>
        <taxon>Bacteroidota</taxon>
        <taxon>Bacteroidia</taxon>
        <taxon>Bacteroidales</taxon>
        <taxon>Barnesiellaceae</taxon>
        <taxon>Barnesiella</taxon>
    </lineage>
</organism>
<reference evidence="6 7" key="1">
    <citation type="submission" date="2012-08" db="EMBL/GenBank/DDBJ databases">
        <title>The Genome Sequence of Barnesiella intestinihominis YIT 11860.</title>
        <authorList>
            <consortium name="The Broad Institute Genome Sequencing Platform"/>
            <person name="Earl A."/>
            <person name="Ward D."/>
            <person name="Feldgarden M."/>
            <person name="Gevers D."/>
            <person name="Morotomi M."/>
            <person name="Walker B."/>
            <person name="Young S.K."/>
            <person name="Zeng Q."/>
            <person name="Gargeya S."/>
            <person name="Fitzgerald M."/>
            <person name="Haas B."/>
            <person name="Abouelleil A."/>
            <person name="Alvarado L."/>
            <person name="Arachchi H.M."/>
            <person name="Berlin A.M."/>
            <person name="Chapman S.B."/>
            <person name="Goldberg J."/>
            <person name="Griggs A."/>
            <person name="Gujja S."/>
            <person name="Hansen M."/>
            <person name="Howarth C."/>
            <person name="Imamovic A."/>
            <person name="Larimer J."/>
            <person name="McCowen C."/>
            <person name="Montmayeur A."/>
            <person name="Murphy C."/>
            <person name="Neiman D."/>
            <person name="Pearson M."/>
            <person name="Priest M."/>
            <person name="Roberts A."/>
            <person name="Saif S."/>
            <person name="Shea T."/>
            <person name="Sisk P."/>
            <person name="Sykes S."/>
            <person name="Wortman J."/>
            <person name="Nusbaum C."/>
            <person name="Birren B."/>
        </authorList>
    </citation>
    <scope>NUCLEOTIDE SEQUENCE [LARGE SCALE GENOMIC DNA]</scope>
    <source>
        <strain evidence="6 7">YIT 11860</strain>
    </source>
</reference>
<comment type="similarity">
    <text evidence="5">Belongs to the TatC family.</text>
</comment>
<gene>
    <name evidence="5" type="primary">tatC</name>
    <name evidence="6" type="ORF">HMPREF9448_00380</name>
</gene>
<comment type="caution">
    <text evidence="5">Lacks conserved residue(s) required for the propagation of feature annotation.</text>
</comment>
<evidence type="ECO:0000256" key="1">
    <source>
        <dbReference type="ARBA" id="ARBA00004141"/>
    </source>
</evidence>
<dbReference type="PATRIC" id="fig|742726.3.peg.390"/>
<keyword evidence="5" id="KW-0811">Translocation</keyword>
<dbReference type="PANTHER" id="PTHR30371">
    <property type="entry name" value="SEC-INDEPENDENT PROTEIN TRANSLOCASE PROTEIN TATC"/>
    <property type="match status" value="1"/>
</dbReference>
<dbReference type="AlphaFoldDB" id="K0XQR9"/>
<dbReference type="HOGENOM" id="CLU_031942_3_2_10"/>
<comment type="function">
    <text evidence="5">Part of the twin-arginine translocation (Tat) system that transports large folded proteins containing a characteristic twin-arginine motif in their signal peptide across membranes.</text>
</comment>
<dbReference type="PANTHER" id="PTHR30371:SF0">
    <property type="entry name" value="SEC-INDEPENDENT PROTEIN TRANSLOCASE PROTEIN TATC, CHLOROPLASTIC-RELATED"/>
    <property type="match status" value="1"/>
</dbReference>